<evidence type="ECO:0000256" key="1">
    <source>
        <dbReference type="ARBA" id="ARBA00004162"/>
    </source>
</evidence>
<proteinExistence type="inferred from homology"/>
<keyword evidence="4 7" id="KW-0812">Transmembrane</keyword>
<dbReference type="GO" id="GO:0022857">
    <property type="term" value="F:transmembrane transporter activity"/>
    <property type="evidence" value="ECO:0007669"/>
    <property type="project" value="InterPro"/>
</dbReference>
<evidence type="ECO:0000256" key="5">
    <source>
        <dbReference type="ARBA" id="ARBA00022989"/>
    </source>
</evidence>
<comment type="similarity">
    <text evidence="2 7">Belongs to the ExbD/TolR family.</text>
</comment>
<keyword evidence="3" id="KW-1003">Cell membrane</keyword>
<evidence type="ECO:0000256" key="3">
    <source>
        <dbReference type="ARBA" id="ARBA00022475"/>
    </source>
</evidence>
<dbReference type="PANTHER" id="PTHR30558">
    <property type="entry name" value="EXBD MEMBRANE COMPONENT OF PMF-DRIVEN MACROMOLECULE IMPORT SYSTEM"/>
    <property type="match status" value="1"/>
</dbReference>
<reference evidence="9 10" key="1">
    <citation type="journal article" date="2017" name="BMC Genomics">
        <title>Genome sequencing of 39 Akkermansia muciniphila isolates reveals its population structure, genomic and functional diverisity, and global distribution in mammalian gut microbiotas.</title>
        <authorList>
            <person name="Guo X."/>
            <person name="Li S."/>
            <person name="Zhang J."/>
            <person name="Wu F."/>
            <person name="Li X."/>
            <person name="Wu D."/>
            <person name="Zhang M."/>
            <person name="Ou Z."/>
            <person name="Jie Z."/>
            <person name="Yan Q."/>
            <person name="Li P."/>
            <person name="Yi J."/>
            <person name="Peng Y."/>
        </authorList>
    </citation>
    <scope>NUCLEOTIDE SEQUENCE [LARGE SCALE GENOMIC DNA]</scope>
    <source>
        <strain evidence="9 10">GP43</strain>
    </source>
</reference>
<feature type="transmembrane region" description="Helical" evidence="8">
    <location>
        <begin position="22"/>
        <end position="42"/>
    </location>
</feature>
<comment type="subcellular location">
    <subcellularLocation>
        <location evidence="1">Cell membrane</location>
        <topology evidence="1">Single-pass membrane protein</topology>
    </subcellularLocation>
    <subcellularLocation>
        <location evidence="7">Cell membrane</location>
        <topology evidence="7">Single-pass type II membrane protein</topology>
    </subcellularLocation>
</comment>
<gene>
    <name evidence="9" type="ORF">CXU09_05360</name>
</gene>
<dbReference type="Pfam" id="PF02472">
    <property type="entry name" value="ExbD"/>
    <property type="match status" value="1"/>
</dbReference>
<organism evidence="9 10">
    <name type="scientific">Akkermansia muciniphila</name>
    <dbReference type="NCBI Taxonomy" id="239935"/>
    <lineage>
        <taxon>Bacteria</taxon>
        <taxon>Pseudomonadati</taxon>
        <taxon>Verrucomicrobiota</taxon>
        <taxon>Verrucomicrobiia</taxon>
        <taxon>Verrucomicrobiales</taxon>
        <taxon>Akkermansiaceae</taxon>
        <taxon>Akkermansia</taxon>
    </lineage>
</organism>
<dbReference type="Proteomes" id="UP000235914">
    <property type="component" value="Unassembled WGS sequence"/>
</dbReference>
<protein>
    <recommendedName>
        <fullName evidence="11">Biopolymer transporter ExbD</fullName>
    </recommendedName>
</protein>
<keyword evidence="7" id="KW-0653">Protein transport</keyword>
<dbReference type="EMBL" id="PJKN01000002">
    <property type="protein sequence ID" value="PNC57001.1"/>
    <property type="molecule type" value="Genomic_DNA"/>
</dbReference>
<comment type="caution">
    <text evidence="9">The sequence shown here is derived from an EMBL/GenBank/DDBJ whole genome shotgun (WGS) entry which is preliminary data.</text>
</comment>
<dbReference type="RefSeq" id="WP_102732421.1">
    <property type="nucleotide sequence ID" value="NZ_CP010553.1"/>
</dbReference>
<name>A0AAP8T9I1_9BACT</name>
<dbReference type="PANTHER" id="PTHR30558:SF3">
    <property type="entry name" value="BIOPOLYMER TRANSPORT PROTEIN EXBD-RELATED"/>
    <property type="match status" value="1"/>
</dbReference>
<evidence type="ECO:0000256" key="8">
    <source>
        <dbReference type="SAM" id="Phobius"/>
    </source>
</evidence>
<keyword evidence="6 8" id="KW-0472">Membrane</keyword>
<dbReference type="AlphaFoldDB" id="A0AAP8T9I1"/>
<evidence type="ECO:0008006" key="11">
    <source>
        <dbReference type="Google" id="ProtNLM"/>
    </source>
</evidence>
<keyword evidence="7" id="KW-0813">Transport</keyword>
<accession>A0AAP8T9I1</accession>
<dbReference type="InterPro" id="IPR003400">
    <property type="entry name" value="ExbD"/>
</dbReference>
<evidence type="ECO:0000256" key="2">
    <source>
        <dbReference type="ARBA" id="ARBA00005811"/>
    </source>
</evidence>
<evidence type="ECO:0000313" key="9">
    <source>
        <dbReference type="EMBL" id="PNC57001.1"/>
    </source>
</evidence>
<sequence>MGKKKANVAPEEENGEMDMSPMIDMVFLLLIFFVVNATAITVKKDKNIQMPTASSSGEVKSANGCIVVNVYGEGAGKRPPGVDPSVLWSSDVGTPLNSSDELKEYIKNLVERFKDRQDFETRLYLRGDQQALFKGSREVIRVAAECGVIKVIFAVLPAKNSSPATKAE</sequence>
<evidence type="ECO:0000256" key="4">
    <source>
        <dbReference type="ARBA" id="ARBA00022692"/>
    </source>
</evidence>
<evidence type="ECO:0000256" key="6">
    <source>
        <dbReference type="ARBA" id="ARBA00023136"/>
    </source>
</evidence>
<evidence type="ECO:0000256" key="7">
    <source>
        <dbReference type="RuleBase" id="RU003879"/>
    </source>
</evidence>
<dbReference type="GO" id="GO:0015031">
    <property type="term" value="P:protein transport"/>
    <property type="evidence" value="ECO:0007669"/>
    <property type="project" value="UniProtKB-KW"/>
</dbReference>
<evidence type="ECO:0000313" key="10">
    <source>
        <dbReference type="Proteomes" id="UP000235914"/>
    </source>
</evidence>
<dbReference type="GO" id="GO:0005886">
    <property type="term" value="C:plasma membrane"/>
    <property type="evidence" value="ECO:0007669"/>
    <property type="project" value="UniProtKB-SubCell"/>
</dbReference>
<keyword evidence="5 8" id="KW-1133">Transmembrane helix</keyword>